<proteinExistence type="predicted"/>
<evidence type="ECO:0000313" key="1">
    <source>
        <dbReference type="EMBL" id="MCC3298724.1"/>
    </source>
</evidence>
<organism evidence="1 2">
    <name type="scientific">Arthrobacter caoxuetaonis</name>
    <dbReference type="NCBI Taxonomy" id="2886935"/>
    <lineage>
        <taxon>Bacteria</taxon>
        <taxon>Bacillati</taxon>
        <taxon>Actinomycetota</taxon>
        <taxon>Actinomycetes</taxon>
        <taxon>Micrococcales</taxon>
        <taxon>Micrococcaceae</taxon>
        <taxon>Arthrobacter</taxon>
    </lineage>
</organism>
<comment type="caution">
    <text evidence="1">The sequence shown here is derived from an EMBL/GenBank/DDBJ whole genome shotgun (WGS) entry which is preliminary data.</text>
</comment>
<protein>
    <submittedName>
        <fullName evidence="1">DUF2804 domain-containing protein</fullName>
    </submittedName>
</protein>
<dbReference type="InterPro" id="IPR021243">
    <property type="entry name" value="DUF2804"/>
</dbReference>
<evidence type="ECO:0000313" key="2">
    <source>
        <dbReference type="Proteomes" id="UP001139158"/>
    </source>
</evidence>
<dbReference type="EMBL" id="JAJFZV010000013">
    <property type="protein sequence ID" value="MCC3298724.1"/>
    <property type="molecule type" value="Genomic_DNA"/>
</dbReference>
<dbReference type="RefSeq" id="WP_227896586.1">
    <property type="nucleotide sequence ID" value="NZ_CP099466.1"/>
</dbReference>
<name>A0A9X1SFN6_9MICC</name>
<accession>A0A9X1SFN6</accession>
<reference evidence="1" key="1">
    <citation type="submission" date="2021-10" db="EMBL/GenBank/DDBJ databases">
        <title>Novel species in genus Arthrobacter.</title>
        <authorList>
            <person name="Liu Y."/>
        </authorList>
    </citation>
    <scope>NUCLEOTIDE SEQUENCE</scope>
    <source>
        <strain evidence="1">Zg-Y453</strain>
    </source>
</reference>
<keyword evidence="2" id="KW-1185">Reference proteome</keyword>
<sequence length="331" mass="36106">MDEIKEPVQLALPSGKLNPAATGYTRSPLHAFGHLPSGLRHGWRSKRWEYWGVVTPELVVGMTIAHLDYAATLQLYVLERATGKEIRCDPLALPAGSAALLPDTLPPLTAVGSMGGLHLRFHDDAGGTHLRAEAERVAVELYAPLGGDVLGVVVPWSDTRYQYTLKDVARAVSGTVTVDGQEYSVGGPESFAVLDRGRGRWPYSKRWNWAAGFGTVDGTRLGLQVGGLWTAGTPATENALIVDGVLHHYDGELEFSYDLADPLAPWQVRGDWIDATLTPFHRRLAATNAVLVAAKTWQAFGSWSGWAVAPDGTRHRLDGLQGWIEEARNRW</sequence>
<dbReference type="PANTHER" id="PTHR35868:SF3">
    <property type="entry name" value="DUF2804 DOMAIN-CONTAINING PROTEIN"/>
    <property type="match status" value="1"/>
</dbReference>
<dbReference type="PANTHER" id="PTHR35868">
    <property type="entry name" value="DUF2804 DOMAIN-CONTAINING PROTEIN-RELATED"/>
    <property type="match status" value="1"/>
</dbReference>
<gene>
    <name evidence="1" type="ORF">LJ757_13060</name>
</gene>
<dbReference type="AlphaFoldDB" id="A0A9X1SFN6"/>
<dbReference type="Pfam" id="PF10974">
    <property type="entry name" value="DUF2804"/>
    <property type="match status" value="1"/>
</dbReference>
<dbReference type="Proteomes" id="UP001139158">
    <property type="component" value="Unassembled WGS sequence"/>
</dbReference>